<keyword evidence="1" id="KW-0472">Membrane</keyword>
<feature type="transmembrane region" description="Helical" evidence="1">
    <location>
        <begin position="81"/>
        <end position="99"/>
    </location>
</feature>
<keyword evidence="1" id="KW-1133">Transmembrane helix</keyword>
<feature type="transmembrane region" description="Helical" evidence="1">
    <location>
        <begin position="190"/>
        <end position="214"/>
    </location>
</feature>
<protein>
    <submittedName>
        <fullName evidence="2">Ammonia permease</fullName>
    </submittedName>
</protein>
<dbReference type="RefSeq" id="WP_102239025.1">
    <property type="nucleotide sequence ID" value="NZ_BAAAIM010000006.1"/>
</dbReference>
<feature type="transmembrane region" description="Helical" evidence="1">
    <location>
        <begin position="139"/>
        <end position="158"/>
    </location>
</feature>
<accession>A0A2N6VLU0</accession>
<name>A0A2N6VLU0_9MICO</name>
<dbReference type="AlphaFoldDB" id="A0A2N6VLU0"/>
<proteinExistence type="predicted"/>
<feature type="transmembrane region" description="Helical" evidence="1">
    <location>
        <begin position="235"/>
        <end position="256"/>
    </location>
</feature>
<comment type="caution">
    <text evidence="2">The sequence shown here is derived from an EMBL/GenBank/DDBJ whole genome shotgun (WGS) entry which is preliminary data.</text>
</comment>
<dbReference type="EMBL" id="PNHK01000003">
    <property type="protein sequence ID" value="PMD05084.1"/>
    <property type="molecule type" value="Genomic_DNA"/>
</dbReference>
<evidence type="ECO:0000313" key="2">
    <source>
        <dbReference type="EMBL" id="PMD05084.1"/>
    </source>
</evidence>
<organism evidence="2 3">
    <name type="scientific">Brevibacterium paucivorans</name>
    <dbReference type="NCBI Taxonomy" id="170994"/>
    <lineage>
        <taxon>Bacteria</taxon>
        <taxon>Bacillati</taxon>
        <taxon>Actinomycetota</taxon>
        <taxon>Actinomycetes</taxon>
        <taxon>Micrococcales</taxon>
        <taxon>Brevibacteriaceae</taxon>
        <taxon>Brevibacterium</taxon>
    </lineage>
</organism>
<feature type="transmembrane region" description="Helical" evidence="1">
    <location>
        <begin position="111"/>
        <end position="133"/>
    </location>
</feature>
<evidence type="ECO:0000313" key="3">
    <source>
        <dbReference type="Proteomes" id="UP000235598"/>
    </source>
</evidence>
<dbReference type="Proteomes" id="UP000235598">
    <property type="component" value="Unassembled WGS sequence"/>
</dbReference>
<reference evidence="2 3" key="1">
    <citation type="submission" date="2017-09" db="EMBL/GenBank/DDBJ databases">
        <title>Bacterial strain isolated from the female urinary microbiota.</title>
        <authorList>
            <person name="Thomas-White K."/>
            <person name="Kumar N."/>
            <person name="Forster S."/>
            <person name="Putonti C."/>
            <person name="Lawley T."/>
            <person name="Wolfe A.J."/>
        </authorList>
    </citation>
    <scope>NUCLEOTIDE SEQUENCE [LARGE SCALE GENOMIC DNA]</scope>
    <source>
        <strain evidence="2 3">UMB1301</strain>
    </source>
</reference>
<dbReference type="OrthoDB" id="4808089at2"/>
<gene>
    <name evidence="2" type="ORF">CJ199_08305</name>
</gene>
<feature type="transmembrane region" description="Helical" evidence="1">
    <location>
        <begin position="53"/>
        <end position="75"/>
    </location>
</feature>
<sequence length="268" mass="27953">MERWISVLVALGLGVTLAVTSSLGYGPIAFASGMLVFVFAFGWPRLTDSPQPWTTSFTLGGFGFAGMLATWLAVAPPYLEWLPVLAGLGLLWSFVQHLARGIEASHAVANVSAQVAGIVITLSACTWIASLRLPGNHSAIYIGLAAIFLAQCATALPWPARYTSPLAVAAGVAGAGIAHVFHPLPTVSVVVSLVFGMVLGVIVSATDRILGLIARARFQATSLNEARGVTKARTWGVQLALGAAPIALSGVAVYAVHRLPAWAVIWFG</sequence>
<evidence type="ECO:0000256" key="1">
    <source>
        <dbReference type="SAM" id="Phobius"/>
    </source>
</evidence>
<keyword evidence="1" id="KW-0812">Transmembrane</keyword>